<keyword evidence="3" id="KW-1185">Reference proteome</keyword>
<dbReference type="OrthoDB" id="9792626at2"/>
<reference evidence="2 3" key="1">
    <citation type="submission" date="2017-04" db="EMBL/GenBank/DDBJ databases">
        <authorList>
            <person name="Afonso C.L."/>
            <person name="Miller P.J."/>
            <person name="Scott M.A."/>
            <person name="Spackman E."/>
            <person name="Goraichik I."/>
            <person name="Dimitrov K.M."/>
            <person name="Suarez D.L."/>
            <person name="Swayne D.E."/>
        </authorList>
    </citation>
    <scope>NUCLEOTIDE SEQUENCE [LARGE SCALE GENOMIC DNA]</scope>
    <source>
        <strain evidence="2 3">KR-140</strain>
    </source>
</reference>
<proteinExistence type="predicted"/>
<dbReference type="STRING" id="695939.SAMN00790413_03992"/>
<dbReference type="GO" id="GO:0051213">
    <property type="term" value="F:dioxygenase activity"/>
    <property type="evidence" value="ECO:0007669"/>
    <property type="project" value="UniProtKB-KW"/>
</dbReference>
<keyword evidence="2" id="KW-0223">Dioxygenase</keyword>
<name>A0A1W1UAS0_9DEIO</name>
<dbReference type="InterPro" id="IPR037523">
    <property type="entry name" value="VOC_core"/>
</dbReference>
<dbReference type="RefSeq" id="WP_084045034.1">
    <property type="nucleotide sequence ID" value="NZ_FWWU01000001.1"/>
</dbReference>
<evidence type="ECO:0000313" key="2">
    <source>
        <dbReference type="EMBL" id="SMB77901.1"/>
    </source>
</evidence>
<evidence type="ECO:0000313" key="3">
    <source>
        <dbReference type="Proteomes" id="UP000192582"/>
    </source>
</evidence>
<dbReference type="PROSITE" id="PS51819">
    <property type="entry name" value="VOC"/>
    <property type="match status" value="1"/>
</dbReference>
<organism evidence="2 3">
    <name type="scientific">Deinococcus hopiensis KR-140</name>
    <dbReference type="NCBI Taxonomy" id="695939"/>
    <lineage>
        <taxon>Bacteria</taxon>
        <taxon>Thermotogati</taxon>
        <taxon>Deinococcota</taxon>
        <taxon>Deinococci</taxon>
        <taxon>Deinococcales</taxon>
        <taxon>Deinococcaceae</taxon>
        <taxon>Deinococcus</taxon>
    </lineage>
</organism>
<dbReference type="PANTHER" id="PTHR43279:SF1">
    <property type="entry name" value="CATECHOL-2,3-DIOXYGENASE"/>
    <property type="match status" value="1"/>
</dbReference>
<dbReference type="SUPFAM" id="SSF54593">
    <property type="entry name" value="Glyoxalase/Bleomycin resistance protein/Dihydroxybiphenyl dioxygenase"/>
    <property type="match status" value="2"/>
</dbReference>
<keyword evidence="2" id="KW-0560">Oxidoreductase</keyword>
<dbReference type="PANTHER" id="PTHR43279">
    <property type="entry name" value="CATECHOL-2,3-DIOXYGENASE"/>
    <property type="match status" value="1"/>
</dbReference>
<dbReference type="Gene3D" id="3.10.180.10">
    <property type="entry name" value="2,3-Dihydroxybiphenyl 1,2-Dioxygenase, domain 1"/>
    <property type="match status" value="2"/>
</dbReference>
<dbReference type="EMBL" id="FWWU01000001">
    <property type="protein sequence ID" value="SMB77901.1"/>
    <property type="molecule type" value="Genomic_DNA"/>
</dbReference>
<dbReference type="InterPro" id="IPR004360">
    <property type="entry name" value="Glyas_Fos-R_dOase_dom"/>
</dbReference>
<dbReference type="AlphaFoldDB" id="A0A1W1UAS0"/>
<sequence length="311" mass="34121">MILPATIPYLQLSADRIGANPPHHTLPGTVRLSTVTLQINNLDASVDYYTRVIGLTLHEQSEVDGQRRARLGTPDGEIFLELREKPGVKYAPHRGRLGIYHFALLLPTRDDLARFVRNALDLGVHVGSGDHHYSEATYLKDPDGISIEVYRDRPREDWQVTEGGEIVGRGDPLDLEALKISAGDSPWTGLPNGTTIGHMHFYIGDIAEGERFYHAGLGFPKVTWSFIAPSGLFVGAGGYHHHIGLNTWAAGSPPSGENDARLLTWDLILPDQTTLEQTVQSLQTEGFEVTATPEGPVANDPWGITVRLRTA</sequence>
<gene>
    <name evidence="2" type="ORF">SAMN00790413_03992</name>
</gene>
<protein>
    <submittedName>
        <fullName evidence="2">Catechol 2,3-dioxygenase</fullName>
    </submittedName>
</protein>
<evidence type="ECO:0000259" key="1">
    <source>
        <dbReference type="PROSITE" id="PS51819"/>
    </source>
</evidence>
<dbReference type="InterPro" id="IPR029068">
    <property type="entry name" value="Glyas_Bleomycin-R_OHBP_Dase"/>
</dbReference>
<accession>A0A1W1UAS0</accession>
<dbReference type="Proteomes" id="UP000192582">
    <property type="component" value="Unassembled WGS sequence"/>
</dbReference>
<feature type="domain" description="VOC" evidence="1">
    <location>
        <begin position="31"/>
        <end position="152"/>
    </location>
</feature>
<dbReference type="Pfam" id="PF00903">
    <property type="entry name" value="Glyoxalase"/>
    <property type="match status" value="1"/>
</dbReference>